<evidence type="ECO:0000256" key="1">
    <source>
        <dbReference type="SAM" id="SignalP"/>
    </source>
</evidence>
<keyword evidence="2" id="KW-0496">Mitochondrion</keyword>
<comment type="caution">
    <text evidence="2">The sequence shown here is derived from an EMBL/GenBank/DDBJ whole genome shotgun (WGS) entry which is preliminary data.</text>
</comment>
<accession>A0A101M0J4</accession>
<feature type="chain" id="PRO_5007100201" evidence="1">
    <location>
        <begin position="19"/>
        <end position="61"/>
    </location>
</feature>
<dbReference type="EMBL" id="LKAM01000004">
    <property type="protein sequence ID" value="KUM48796.1"/>
    <property type="molecule type" value="Genomic_DNA"/>
</dbReference>
<dbReference type="AlphaFoldDB" id="A0A101M0J4"/>
<sequence length="61" mass="7001">MQSTVTILLVCFCPRSLLFRSTFYILSAIAFRPTVASILVPTDEIERISSRLMDMAVHWPR</sequence>
<geneLocation type="mitochondrion" evidence="2"/>
<organism evidence="2">
    <name type="scientific">Picea glauca</name>
    <name type="common">White spruce</name>
    <name type="synonym">Pinus glauca</name>
    <dbReference type="NCBI Taxonomy" id="3330"/>
    <lineage>
        <taxon>Eukaryota</taxon>
        <taxon>Viridiplantae</taxon>
        <taxon>Streptophyta</taxon>
        <taxon>Embryophyta</taxon>
        <taxon>Tracheophyta</taxon>
        <taxon>Spermatophyta</taxon>
        <taxon>Pinopsida</taxon>
        <taxon>Pinidae</taxon>
        <taxon>Conifers I</taxon>
        <taxon>Pinales</taxon>
        <taxon>Pinaceae</taxon>
        <taxon>Picea</taxon>
    </lineage>
</organism>
<feature type="signal peptide" evidence="1">
    <location>
        <begin position="1"/>
        <end position="18"/>
    </location>
</feature>
<proteinExistence type="predicted"/>
<keyword evidence="1" id="KW-0732">Signal</keyword>
<gene>
    <name evidence="2" type="ORF">ABT39_MTgene4132</name>
</gene>
<name>A0A101M0J4_PICGL</name>
<reference evidence="2" key="1">
    <citation type="journal article" date="2015" name="Genome Biol. Evol.">
        <title>Organellar Genomes of White Spruce (Picea glauca): Assembly and Annotation.</title>
        <authorList>
            <person name="Jackman S.D."/>
            <person name="Warren R.L."/>
            <person name="Gibb E.A."/>
            <person name="Vandervalk B.P."/>
            <person name="Mohamadi H."/>
            <person name="Chu J."/>
            <person name="Raymond A."/>
            <person name="Pleasance S."/>
            <person name="Coope R."/>
            <person name="Wildung M.R."/>
            <person name="Ritland C.E."/>
            <person name="Bousquet J."/>
            <person name="Jones S.J."/>
            <person name="Bohlmann J."/>
            <person name="Birol I."/>
        </authorList>
    </citation>
    <scope>NUCLEOTIDE SEQUENCE [LARGE SCALE GENOMIC DNA]</scope>
    <source>
        <tissue evidence="2">Flushing bud</tissue>
    </source>
</reference>
<protein>
    <submittedName>
        <fullName evidence="2">Uncharacterized protein</fullName>
    </submittedName>
</protein>
<evidence type="ECO:0000313" key="2">
    <source>
        <dbReference type="EMBL" id="KUM48796.1"/>
    </source>
</evidence>